<dbReference type="InterPro" id="IPR016181">
    <property type="entry name" value="Acyl_CoA_acyltransferase"/>
</dbReference>
<dbReference type="CDD" id="cd04301">
    <property type="entry name" value="NAT_SF"/>
    <property type="match status" value="1"/>
</dbReference>
<sequence>MILTIRPEQPGDEAAIFEVIQQAFASSNHGQGNEQQIVDTLRHDGALSLSKVAELDGELIGHIAVCPVAISNNAKGWYGIGPVSVLPKVQGHGGGSKLMESTLHQLKESGAKGCVLVGDPAYYTRFGFKHISTLTYAGIPQGFFMALSFDGHYPRGSVTYPPAFHSELATS</sequence>
<dbReference type="AlphaFoldDB" id="A0A7S9DWY3"/>
<proteinExistence type="predicted"/>
<dbReference type="InterPro" id="IPR050276">
    <property type="entry name" value="MshD_Acetyltransferase"/>
</dbReference>
<dbReference type="GO" id="GO:0016747">
    <property type="term" value="F:acyltransferase activity, transferring groups other than amino-acyl groups"/>
    <property type="evidence" value="ECO:0007669"/>
    <property type="project" value="InterPro"/>
</dbReference>
<dbReference type="Pfam" id="PF13527">
    <property type="entry name" value="Acetyltransf_9"/>
    <property type="match status" value="1"/>
</dbReference>
<dbReference type="PANTHER" id="PTHR43617:SF2">
    <property type="entry name" value="UPF0039 PROTEIN SLL0451"/>
    <property type="match status" value="1"/>
</dbReference>
<dbReference type="RefSeq" id="WP_195810586.1">
    <property type="nucleotide sequence ID" value="NZ_CP064795.1"/>
</dbReference>
<dbReference type="EMBL" id="CP064795">
    <property type="protein sequence ID" value="QPG05499.1"/>
    <property type="molecule type" value="Genomic_DNA"/>
</dbReference>
<keyword evidence="3" id="KW-1185">Reference proteome</keyword>
<name>A0A7S9DWY3_9ALTE</name>
<dbReference type="PROSITE" id="PS51186">
    <property type="entry name" value="GNAT"/>
    <property type="match status" value="1"/>
</dbReference>
<accession>A0A7S9DWY3</accession>
<dbReference type="PANTHER" id="PTHR43617">
    <property type="entry name" value="L-AMINO ACID N-ACETYLTRANSFERASE"/>
    <property type="match status" value="1"/>
</dbReference>
<dbReference type="KEGG" id="smaa:IT774_15610"/>
<keyword evidence="2" id="KW-0808">Transferase</keyword>
<organism evidence="2 3">
    <name type="scientific">Salinimonas marina</name>
    <dbReference type="NCBI Taxonomy" id="2785918"/>
    <lineage>
        <taxon>Bacteria</taxon>
        <taxon>Pseudomonadati</taxon>
        <taxon>Pseudomonadota</taxon>
        <taxon>Gammaproteobacteria</taxon>
        <taxon>Alteromonadales</taxon>
        <taxon>Alteromonadaceae</taxon>
        <taxon>Alteromonas/Salinimonas group</taxon>
        <taxon>Salinimonas</taxon>
    </lineage>
</organism>
<reference evidence="2 3" key="1">
    <citation type="submission" date="2020-11" db="EMBL/GenBank/DDBJ databases">
        <title>Complete genome sequence for Salinimonas sp. strain G2-b.</title>
        <authorList>
            <person name="Park S.-J."/>
        </authorList>
    </citation>
    <scope>NUCLEOTIDE SEQUENCE [LARGE SCALE GENOMIC DNA]</scope>
    <source>
        <strain evidence="2 3">G2-b</strain>
    </source>
</reference>
<dbReference type="InterPro" id="IPR000182">
    <property type="entry name" value="GNAT_dom"/>
</dbReference>
<evidence type="ECO:0000313" key="3">
    <source>
        <dbReference type="Proteomes" id="UP000595095"/>
    </source>
</evidence>
<dbReference type="Gene3D" id="3.40.630.30">
    <property type="match status" value="1"/>
</dbReference>
<dbReference type="SUPFAM" id="SSF55729">
    <property type="entry name" value="Acyl-CoA N-acyltransferases (Nat)"/>
    <property type="match status" value="1"/>
</dbReference>
<evidence type="ECO:0000313" key="2">
    <source>
        <dbReference type="EMBL" id="QPG05499.1"/>
    </source>
</evidence>
<evidence type="ECO:0000259" key="1">
    <source>
        <dbReference type="PROSITE" id="PS51186"/>
    </source>
</evidence>
<protein>
    <submittedName>
        <fullName evidence="2">N-acetyltransferase</fullName>
    </submittedName>
</protein>
<gene>
    <name evidence="2" type="ORF">IT774_15610</name>
</gene>
<dbReference type="Proteomes" id="UP000595095">
    <property type="component" value="Chromosome"/>
</dbReference>
<feature type="domain" description="N-acetyltransferase" evidence="1">
    <location>
        <begin position="3"/>
        <end position="150"/>
    </location>
</feature>